<reference evidence="1 2" key="2">
    <citation type="journal article" date="2009" name="Proc. Natl. Acad. Sci. U.S.A.">
        <title>On the chimeric nature, thermophilic origin, and phylogenetic placement of the Thermotogales.</title>
        <authorList>
            <person name="Zhaxybayeva O."/>
            <person name="Swithers K.S."/>
            <person name="Lapierre P."/>
            <person name="Fournier G.P."/>
            <person name="Bickhart D.M."/>
            <person name="DeBoy R.T."/>
            <person name="Nelson K.E."/>
            <person name="Nesbo C.L."/>
            <person name="Doolittle W.F."/>
            <person name="Gogarten J.P."/>
            <person name="Noll K.M."/>
        </authorList>
    </citation>
    <scope>NUCLEOTIDE SEQUENCE [LARGE SCALE GENOMIC DNA]</scope>
    <source>
        <strain evidence="2">ATCC BAA-488 / DSM 13995 / JCM 10881 / RKU-1</strain>
    </source>
</reference>
<dbReference type="RefSeq" id="WP_011942900.1">
    <property type="nucleotide sequence ID" value="NC_009486.1"/>
</dbReference>
<gene>
    <name evidence="1" type="ordered locus">Tpet_0217</name>
</gene>
<dbReference type="STRING" id="390874.Tpet_0217"/>
<evidence type="ECO:0000313" key="1">
    <source>
        <dbReference type="EMBL" id="ABQ46246.1"/>
    </source>
</evidence>
<name>A5IJ73_THEP1</name>
<dbReference type="AlphaFoldDB" id="A5IJ73"/>
<proteinExistence type="predicted"/>
<dbReference type="Proteomes" id="UP000006558">
    <property type="component" value="Chromosome"/>
</dbReference>
<dbReference type="SUPFAM" id="SSF52151">
    <property type="entry name" value="FabD/lysophospholipase-like"/>
    <property type="match status" value="1"/>
</dbReference>
<dbReference type="HOGENOM" id="CLU_1110275_0_0_0"/>
<dbReference type="KEGG" id="tpt:Tpet_0217"/>
<sequence length="231" mass="26906">MLKFLKDSKVDFTVRCCGISSIPCALFFLTRSTNRTYSILVKEWKNIEKLLDPFFTKGIDQLSMVDALRILMRIGDTLNGVRNHERLYRYIDSLFPAQKIPGGLEIWVFDLFEGKEVVFKEGDDLRKALKISLSFPILYRPYEDRYVPITWITGVPEGELTILFDVEKEKNPPRNALEYLFLSTTARTKHLEKERIKKAKSLRIACSSLSPVSTTRRAYEEFSRFFEEVVL</sequence>
<evidence type="ECO:0000313" key="2">
    <source>
        <dbReference type="Proteomes" id="UP000006558"/>
    </source>
</evidence>
<dbReference type="InterPro" id="IPR016035">
    <property type="entry name" value="Acyl_Trfase/lysoPLipase"/>
</dbReference>
<protein>
    <submittedName>
        <fullName evidence="1">Uncharacterized protein</fullName>
    </submittedName>
</protein>
<organism evidence="1 2">
    <name type="scientific">Thermotoga petrophila (strain ATCC BAA-488 / DSM 13995 / JCM 10881 / RKU-1)</name>
    <dbReference type="NCBI Taxonomy" id="390874"/>
    <lineage>
        <taxon>Bacteria</taxon>
        <taxon>Thermotogati</taxon>
        <taxon>Thermotogota</taxon>
        <taxon>Thermotogae</taxon>
        <taxon>Thermotogales</taxon>
        <taxon>Thermotogaceae</taxon>
        <taxon>Thermotoga</taxon>
    </lineage>
</organism>
<dbReference type="EMBL" id="CP000702">
    <property type="protein sequence ID" value="ABQ46246.1"/>
    <property type="molecule type" value="Genomic_DNA"/>
</dbReference>
<accession>A5IJ73</accession>
<dbReference type="eggNOG" id="COG1752">
    <property type="taxonomic scope" value="Bacteria"/>
</dbReference>
<reference evidence="2" key="1">
    <citation type="submission" date="2007-05" db="EMBL/GenBank/DDBJ databases">
        <title>Complete sequence of Thermotoga petrophila RKU-1.</title>
        <authorList>
            <consortium name="US DOE Joint Genome Institute"/>
            <person name="Copeland A."/>
            <person name="Lucas S."/>
            <person name="Lapidus A."/>
            <person name="Barry K."/>
            <person name="Glavina del Rio T."/>
            <person name="Dalin E."/>
            <person name="Tice H."/>
            <person name="Pitluck S."/>
            <person name="Sims D."/>
            <person name="Brettin T."/>
            <person name="Bruce D."/>
            <person name="Detter J.C."/>
            <person name="Han C."/>
            <person name="Tapia R."/>
            <person name="Schmutz J."/>
            <person name="Larimer F."/>
            <person name="Land M."/>
            <person name="Hauser L."/>
            <person name="Kyrpides N."/>
            <person name="Mikhailova N."/>
            <person name="Nelson K."/>
            <person name="Gogarten J.P."/>
            <person name="Noll K."/>
            <person name="Richardson P."/>
        </authorList>
    </citation>
    <scope>NUCLEOTIDE SEQUENCE [LARGE SCALE GENOMIC DNA]</scope>
    <source>
        <strain evidence="2">ATCC BAA-488 / DSM 13995 / JCM 10881 / RKU-1</strain>
    </source>
</reference>